<organism evidence="2 3">
    <name type="scientific">Kingella bonacorsii</name>
    <dbReference type="NCBI Taxonomy" id="2796361"/>
    <lineage>
        <taxon>Bacteria</taxon>
        <taxon>Pseudomonadati</taxon>
        <taxon>Pseudomonadota</taxon>
        <taxon>Betaproteobacteria</taxon>
        <taxon>Neisseriales</taxon>
        <taxon>Neisseriaceae</taxon>
        <taxon>Kingella</taxon>
    </lineage>
</organism>
<keyword evidence="3" id="KW-1185">Reference proteome</keyword>
<sequence length="137" mass="15785">MQDLDDFLKEREPAKTGKQSILMPYVAEILELKTRGYSERVILDFLLEKKKITISQQSLNRFIRKQMAKNNASIFELTPASNQVNSQAENEKIDTNQSDIKQQAKSDEPMRSAASHTERPGIRRWPTADEVDLSKLY</sequence>
<feature type="compositionally biased region" description="Polar residues" evidence="1">
    <location>
        <begin position="79"/>
        <end position="88"/>
    </location>
</feature>
<dbReference type="Proteomes" id="UP000614058">
    <property type="component" value="Unassembled WGS sequence"/>
</dbReference>
<name>A0ABS1BUP1_9NEIS</name>
<dbReference type="RefSeq" id="WP_200523050.1">
    <property type="nucleotide sequence ID" value="NZ_JAEHNZ010000004.1"/>
</dbReference>
<reference evidence="2 3" key="1">
    <citation type="journal article" date="2021" name="Pathogens">
        <title>Isolation and Characterization of Kingella bonacorsii sp. nov., A Novel Kingella Species Detected in a Stable Periodontitis Subject.</title>
        <authorList>
            <person name="Antezack A."/>
            <person name="Boxberger M."/>
            <person name="Rolland C."/>
            <person name="Monnet-Corti V."/>
            <person name="La Scola B."/>
        </authorList>
    </citation>
    <scope>NUCLEOTIDE SEQUENCE [LARGE SCALE GENOMIC DNA]</scope>
    <source>
        <strain evidence="2 3">Marseille-Q4569</strain>
    </source>
</reference>
<gene>
    <name evidence="2" type="ORF">JDW22_10580</name>
</gene>
<feature type="compositionally biased region" description="Basic and acidic residues" evidence="1">
    <location>
        <begin position="102"/>
        <end position="121"/>
    </location>
</feature>
<protein>
    <submittedName>
        <fullName evidence="2">Uncharacterized protein</fullName>
    </submittedName>
</protein>
<feature type="region of interest" description="Disordered" evidence="1">
    <location>
        <begin position="79"/>
        <end position="137"/>
    </location>
</feature>
<comment type="caution">
    <text evidence="2">The sequence shown here is derived from an EMBL/GenBank/DDBJ whole genome shotgun (WGS) entry which is preliminary data.</text>
</comment>
<dbReference type="EMBL" id="JAEHNZ010000004">
    <property type="protein sequence ID" value="MBK0397007.1"/>
    <property type="molecule type" value="Genomic_DNA"/>
</dbReference>
<evidence type="ECO:0000313" key="2">
    <source>
        <dbReference type="EMBL" id="MBK0397007.1"/>
    </source>
</evidence>
<proteinExistence type="predicted"/>
<evidence type="ECO:0000313" key="3">
    <source>
        <dbReference type="Proteomes" id="UP000614058"/>
    </source>
</evidence>
<evidence type="ECO:0000256" key="1">
    <source>
        <dbReference type="SAM" id="MobiDB-lite"/>
    </source>
</evidence>
<accession>A0ABS1BUP1</accession>